<dbReference type="Proteomes" id="UP000003477">
    <property type="component" value="Unassembled WGS sequence"/>
</dbReference>
<sequence>MFGQLNRIKIIKELLLQKLDDTLSKLAPIQQGINHLVENESVIFTSLIHLTNLSKDILNKISYELPQNEQLIKQIEIRLKEFFIVSLRDNYIQQSEAREKGVSNILTQLEENGSNILTKLAENDAILINLTSEDKTDLVPEPDVLLMGFLYSFLPHRVALDIGANIGNVSEILLESGYQVYAFEPYTPTFAKLTSRLNNHPDFHPMDFAIGADDGEIDLYIAADTSGQELYQEPSLYNTLSPHSMPSGLEFMDKVPVTVRSLKSLQADGKIPEEIGLLKIDSEGYDLEVIRGCSDYPIPVIVTEFWDKNHVFANFDAFNSLKVLVQEMRVRKYYWYIVVARRENQHSSDFVYEVFYYCNFPQTLNNSWGNVFFFNEYQVFKKALDWCATMLPMAYFK</sequence>
<accession>G5J435</accession>
<proteinExistence type="predicted"/>
<dbReference type="Gene3D" id="3.40.50.150">
    <property type="entry name" value="Vaccinia Virus protein VP39"/>
    <property type="match status" value="1"/>
</dbReference>
<evidence type="ECO:0000259" key="1">
    <source>
        <dbReference type="Pfam" id="PF05050"/>
    </source>
</evidence>
<dbReference type="PANTHER" id="PTHR34203:SF15">
    <property type="entry name" value="SLL1173 PROTEIN"/>
    <property type="match status" value="1"/>
</dbReference>
<dbReference type="EMBL" id="AESD01000342">
    <property type="protein sequence ID" value="EHJ13045.1"/>
    <property type="molecule type" value="Genomic_DNA"/>
</dbReference>
<dbReference type="AlphaFoldDB" id="G5J435"/>
<dbReference type="NCBIfam" id="TIGR01444">
    <property type="entry name" value="fkbM_fam"/>
    <property type="match status" value="1"/>
</dbReference>
<dbReference type="InterPro" id="IPR029063">
    <property type="entry name" value="SAM-dependent_MTases_sf"/>
</dbReference>
<gene>
    <name evidence="2" type="ORF">CWATWH0003_2258</name>
</gene>
<dbReference type="PATRIC" id="fig|423471.3.peg.2118"/>
<dbReference type="RefSeq" id="WP_007310526.1">
    <property type="nucleotide sequence ID" value="NZ_AESD01000342.1"/>
</dbReference>
<protein>
    <recommendedName>
        <fullName evidence="1">Methyltransferase FkbM domain-containing protein</fullName>
    </recommendedName>
</protein>
<dbReference type="SUPFAM" id="SSF53335">
    <property type="entry name" value="S-adenosyl-L-methionine-dependent methyltransferases"/>
    <property type="match status" value="1"/>
</dbReference>
<dbReference type="PANTHER" id="PTHR34203">
    <property type="entry name" value="METHYLTRANSFERASE, FKBM FAMILY PROTEIN"/>
    <property type="match status" value="1"/>
</dbReference>
<dbReference type="Pfam" id="PF05050">
    <property type="entry name" value="Methyltransf_21"/>
    <property type="match status" value="1"/>
</dbReference>
<reference evidence="2 3" key="1">
    <citation type="journal article" date="2011" name="Front. Microbiol.">
        <title>Two Strains of Crocosphaera watsonii with Highly Conserved Genomes are Distinguished by Strain-Specific Features.</title>
        <authorList>
            <person name="Bench S.R."/>
            <person name="Ilikchyan I.N."/>
            <person name="Tripp H.J."/>
            <person name="Zehr J.P."/>
        </authorList>
    </citation>
    <scope>NUCLEOTIDE SEQUENCE [LARGE SCALE GENOMIC DNA]</scope>
    <source>
        <strain evidence="2 3">WH 0003</strain>
    </source>
</reference>
<feature type="domain" description="Methyltransferase FkbM" evidence="1">
    <location>
        <begin position="161"/>
        <end position="300"/>
    </location>
</feature>
<evidence type="ECO:0000313" key="3">
    <source>
        <dbReference type="Proteomes" id="UP000003477"/>
    </source>
</evidence>
<dbReference type="GeneID" id="88765962"/>
<evidence type="ECO:0000313" key="2">
    <source>
        <dbReference type="EMBL" id="EHJ13045.1"/>
    </source>
</evidence>
<organism evidence="2 3">
    <name type="scientific">Crocosphaera watsonii WH 0003</name>
    <dbReference type="NCBI Taxonomy" id="423471"/>
    <lineage>
        <taxon>Bacteria</taxon>
        <taxon>Bacillati</taxon>
        <taxon>Cyanobacteriota</taxon>
        <taxon>Cyanophyceae</taxon>
        <taxon>Oscillatoriophycideae</taxon>
        <taxon>Chroococcales</taxon>
        <taxon>Aphanothecaceae</taxon>
        <taxon>Crocosphaera</taxon>
    </lineage>
</organism>
<dbReference type="InterPro" id="IPR006342">
    <property type="entry name" value="FkbM_mtfrase"/>
</dbReference>
<comment type="caution">
    <text evidence="2">The sequence shown here is derived from an EMBL/GenBank/DDBJ whole genome shotgun (WGS) entry which is preliminary data.</text>
</comment>
<name>G5J435_CROWT</name>
<dbReference type="InterPro" id="IPR052514">
    <property type="entry name" value="SAM-dependent_MTase"/>
</dbReference>